<feature type="region of interest" description="Disordered" evidence="3">
    <location>
        <begin position="1"/>
        <end position="22"/>
    </location>
</feature>
<dbReference type="PANTHER" id="PTHR46652:SF3">
    <property type="entry name" value="LEUCINE-RICH REPEAT-CONTAINING PROTEIN 9"/>
    <property type="match status" value="1"/>
</dbReference>
<protein>
    <submittedName>
        <fullName evidence="4">NEAT_domain-containing leucine-rich repeat protein</fullName>
    </submittedName>
</protein>
<evidence type="ECO:0000256" key="3">
    <source>
        <dbReference type="SAM" id="MobiDB-lite"/>
    </source>
</evidence>
<dbReference type="Proteomes" id="UP001642409">
    <property type="component" value="Unassembled WGS sequence"/>
</dbReference>
<dbReference type="EMBL" id="CAXDID020000062">
    <property type="protein sequence ID" value="CAL6010892.1"/>
    <property type="molecule type" value="Genomic_DNA"/>
</dbReference>
<dbReference type="PANTHER" id="PTHR46652">
    <property type="entry name" value="LEUCINE-RICH REPEAT AND IQ DOMAIN-CONTAINING PROTEIN 1-RELATED"/>
    <property type="match status" value="1"/>
</dbReference>
<organism evidence="4 5">
    <name type="scientific">Hexamita inflata</name>
    <dbReference type="NCBI Taxonomy" id="28002"/>
    <lineage>
        <taxon>Eukaryota</taxon>
        <taxon>Metamonada</taxon>
        <taxon>Diplomonadida</taxon>
        <taxon>Hexamitidae</taxon>
        <taxon>Hexamitinae</taxon>
        <taxon>Hexamita</taxon>
    </lineage>
</organism>
<evidence type="ECO:0000256" key="1">
    <source>
        <dbReference type="ARBA" id="ARBA00022614"/>
    </source>
</evidence>
<dbReference type="PROSITE" id="PS51450">
    <property type="entry name" value="LRR"/>
    <property type="match status" value="1"/>
</dbReference>
<evidence type="ECO:0000313" key="4">
    <source>
        <dbReference type="EMBL" id="CAL6010892.1"/>
    </source>
</evidence>
<keyword evidence="2" id="KW-0677">Repeat</keyword>
<dbReference type="SUPFAM" id="SSF52058">
    <property type="entry name" value="L domain-like"/>
    <property type="match status" value="1"/>
</dbReference>
<evidence type="ECO:0000313" key="5">
    <source>
        <dbReference type="Proteomes" id="UP001642409"/>
    </source>
</evidence>
<dbReference type="InterPro" id="IPR001611">
    <property type="entry name" value="Leu-rich_rpt"/>
</dbReference>
<sequence length="349" mass="41174">MQSSLNLPSYEQKNTSDNNKNKVTMQSEYDMQMIKKYLSEIKNGTLIIDWNPDLKSLDFIKLLNLNALVLKYCEQQIPQLESLTIKELEITECYIYSIQGFQLNNLEVLKLCNTQYKLESNTLVQEILNFKKLKELSLQKCITDFSPLSLMITLTKLSLIKCELRSTEALRPLIKLEELYLSYYMYIDINALQYLTDLTILKMESCNLVNIDALRPLKKLKELSIFYNQIVYLQPLIELKQLQKLNARSNKIIDFQAIQLHPNFNNFILYGQKQPTQKELQTANIMKDINNQISSLKQLYQQSSRIKNQNILFRQKISQQLQDSYNNHERFLTRVDLLFQKMNVFEDCQ</sequence>
<accession>A0ABP1IAJ9</accession>
<evidence type="ECO:0000256" key="2">
    <source>
        <dbReference type="ARBA" id="ARBA00022737"/>
    </source>
</evidence>
<dbReference type="InterPro" id="IPR050836">
    <property type="entry name" value="SDS22/Internalin_LRR"/>
</dbReference>
<dbReference type="InterPro" id="IPR032675">
    <property type="entry name" value="LRR_dom_sf"/>
</dbReference>
<keyword evidence="5" id="KW-1185">Reference proteome</keyword>
<name>A0ABP1IAJ9_9EUKA</name>
<keyword evidence="1" id="KW-0433">Leucine-rich repeat</keyword>
<dbReference type="Gene3D" id="3.80.10.10">
    <property type="entry name" value="Ribonuclease Inhibitor"/>
    <property type="match status" value="1"/>
</dbReference>
<comment type="caution">
    <text evidence="4">The sequence shown here is derived from an EMBL/GenBank/DDBJ whole genome shotgun (WGS) entry which is preliminary data.</text>
</comment>
<gene>
    <name evidence="4" type="ORF">HINF_LOCUS22304</name>
</gene>
<reference evidence="4 5" key="1">
    <citation type="submission" date="2024-07" db="EMBL/GenBank/DDBJ databases">
        <authorList>
            <person name="Akdeniz Z."/>
        </authorList>
    </citation>
    <scope>NUCLEOTIDE SEQUENCE [LARGE SCALE GENOMIC DNA]</scope>
</reference>
<proteinExistence type="predicted"/>